<sequence length="118" mass="14137">MIREKVWLKIEQLQKKQREDKFQLKRRFKLPIQQILDEIIQDKSLIIDLLYSNHKLTEKALNYGIIDCLLNNCNSNKACLQLLALIILRDKNKLVQEYLQDKEITCQTIKQLISRNRN</sequence>
<dbReference type="OMA" id="DKEITCQ"/>
<protein>
    <submittedName>
        <fullName evidence="1">Uncharacterized protein</fullName>
    </submittedName>
</protein>
<evidence type="ECO:0000313" key="2">
    <source>
        <dbReference type="Proteomes" id="UP000688137"/>
    </source>
</evidence>
<gene>
    <name evidence="1" type="ORF">PPRIM_AZ9-3.1.T1160105</name>
</gene>
<dbReference type="EMBL" id="CAJJDM010000119">
    <property type="protein sequence ID" value="CAD8101732.1"/>
    <property type="molecule type" value="Genomic_DNA"/>
</dbReference>
<dbReference type="AlphaFoldDB" id="A0A8S1PEF9"/>
<keyword evidence="2" id="KW-1185">Reference proteome</keyword>
<name>A0A8S1PEF9_PARPR</name>
<accession>A0A8S1PEF9</accession>
<reference evidence="1" key="1">
    <citation type="submission" date="2021-01" db="EMBL/GenBank/DDBJ databases">
        <authorList>
            <consortium name="Genoscope - CEA"/>
            <person name="William W."/>
        </authorList>
    </citation>
    <scope>NUCLEOTIDE SEQUENCE</scope>
</reference>
<proteinExistence type="predicted"/>
<evidence type="ECO:0000313" key="1">
    <source>
        <dbReference type="EMBL" id="CAD8101732.1"/>
    </source>
</evidence>
<organism evidence="1 2">
    <name type="scientific">Paramecium primaurelia</name>
    <dbReference type="NCBI Taxonomy" id="5886"/>
    <lineage>
        <taxon>Eukaryota</taxon>
        <taxon>Sar</taxon>
        <taxon>Alveolata</taxon>
        <taxon>Ciliophora</taxon>
        <taxon>Intramacronucleata</taxon>
        <taxon>Oligohymenophorea</taxon>
        <taxon>Peniculida</taxon>
        <taxon>Parameciidae</taxon>
        <taxon>Paramecium</taxon>
    </lineage>
</organism>
<dbReference type="Proteomes" id="UP000688137">
    <property type="component" value="Unassembled WGS sequence"/>
</dbReference>
<comment type="caution">
    <text evidence="1">The sequence shown here is derived from an EMBL/GenBank/DDBJ whole genome shotgun (WGS) entry which is preliminary data.</text>
</comment>